<evidence type="ECO:0000256" key="1">
    <source>
        <dbReference type="SAM" id="MobiDB-lite"/>
    </source>
</evidence>
<sequence length="368" mass="40005">MRLIAVPLARVRPSAHPVCTFLAQRSPRPQPPIPTPASATASSSPAGPSSSPSSPASSEASPSSSSAQTPLTTRILTKASDFWLSLGRDGQDGKKVAVLDWKRRTYKTGEKLMDRIEYEEWALKAVDPTLGPSLNPVKKSEGEELKDLKPGETPSHLATVPIHFPPSLVSPTHLLHTLRTLTASRTPHHRRSLILCVVGMPFTIPFMLIPVVPNLPFFYLVWRAWSHWRAFQSSQYLSTLLTQNRLLPKADTSLDPIFGKYNFEPILDAPSTNPSSSSSSGASSPNLTTSGGVKKIEPVLLLSPRQIEMLKTELKLDQQSVNELVRARQQTLLSVQKGEMDKIEKAAEGVKEGEGAQPGTGSDGETKG</sequence>
<name>A0A316U9N6_9BASI</name>
<accession>A0A316U9N6</accession>
<dbReference type="STRING" id="1684307.A0A316U9N6"/>
<keyword evidence="2" id="KW-0472">Membrane</keyword>
<evidence type="ECO:0008006" key="5">
    <source>
        <dbReference type="Google" id="ProtNLM"/>
    </source>
</evidence>
<evidence type="ECO:0000313" key="3">
    <source>
        <dbReference type="EMBL" id="PWN19715.1"/>
    </source>
</evidence>
<dbReference type="GO" id="GO:0006813">
    <property type="term" value="P:potassium ion transport"/>
    <property type="evidence" value="ECO:0007669"/>
    <property type="project" value="TreeGrafter"/>
</dbReference>
<dbReference type="AlphaFoldDB" id="A0A316U9N6"/>
<protein>
    <recommendedName>
        <fullName evidence="5">Mitochondrial K+-H+ exchange-related-domain-containing protein</fullName>
    </recommendedName>
</protein>
<feature type="transmembrane region" description="Helical" evidence="2">
    <location>
        <begin position="193"/>
        <end position="222"/>
    </location>
</feature>
<dbReference type="PANTHER" id="PTHR28062:SF1">
    <property type="entry name" value="TRANSMEMBRANE PROTEIN"/>
    <property type="match status" value="1"/>
</dbReference>
<dbReference type="GO" id="GO:0005743">
    <property type="term" value="C:mitochondrial inner membrane"/>
    <property type="evidence" value="ECO:0007669"/>
    <property type="project" value="TreeGrafter"/>
</dbReference>
<evidence type="ECO:0000256" key="2">
    <source>
        <dbReference type="SAM" id="Phobius"/>
    </source>
</evidence>
<keyword evidence="4" id="KW-1185">Reference proteome</keyword>
<dbReference type="PANTHER" id="PTHR28062">
    <property type="entry name" value="K+-H+ EXCHANGE-LIKE PROTEIN"/>
    <property type="match status" value="1"/>
</dbReference>
<feature type="compositionally biased region" description="Low complexity" evidence="1">
    <location>
        <begin position="36"/>
        <end position="70"/>
    </location>
</feature>
<dbReference type="EMBL" id="KZ819330">
    <property type="protein sequence ID" value="PWN19715.1"/>
    <property type="molecule type" value="Genomic_DNA"/>
</dbReference>
<dbReference type="GO" id="GO:1902600">
    <property type="term" value="P:proton transmembrane transport"/>
    <property type="evidence" value="ECO:0007669"/>
    <property type="project" value="TreeGrafter"/>
</dbReference>
<keyword evidence="2" id="KW-0812">Transmembrane</keyword>
<gene>
    <name evidence="3" type="ORF">BCV69DRAFT_271634</name>
</gene>
<organism evidence="3 4">
    <name type="scientific">Pseudomicrostroma glucosiphilum</name>
    <dbReference type="NCBI Taxonomy" id="1684307"/>
    <lineage>
        <taxon>Eukaryota</taxon>
        <taxon>Fungi</taxon>
        <taxon>Dikarya</taxon>
        <taxon>Basidiomycota</taxon>
        <taxon>Ustilaginomycotina</taxon>
        <taxon>Exobasidiomycetes</taxon>
        <taxon>Microstromatales</taxon>
        <taxon>Microstromatales incertae sedis</taxon>
        <taxon>Pseudomicrostroma</taxon>
    </lineage>
</organism>
<evidence type="ECO:0000313" key="4">
    <source>
        <dbReference type="Proteomes" id="UP000245942"/>
    </source>
</evidence>
<proteinExistence type="predicted"/>
<dbReference type="OrthoDB" id="5562676at2759"/>
<feature type="region of interest" description="Disordered" evidence="1">
    <location>
        <begin position="23"/>
        <end position="72"/>
    </location>
</feature>
<feature type="region of interest" description="Disordered" evidence="1">
    <location>
        <begin position="335"/>
        <end position="368"/>
    </location>
</feature>
<dbReference type="RefSeq" id="XP_025346875.1">
    <property type="nucleotide sequence ID" value="XM_025490959.1"/>
</dbReference>
<reference evidence="3 4" key="1">
    <citation type="journal article" date="2018" name="Mol. Biol. Evol.">
        <title>Broad Genomic Sampling Reveals a Smut Pathogenic Ancestry of the Fungal Clade Ustilaginomycotina.</title>
        <authorList>
            <person name="Kijpornyongpan T."/>
            <person name="Mondo S.J."/>
            <person name="Barry K."/>
            <person name="Sandor L."/>
            <person name="Lee J."/>
            <person name="Lipzen A."/>
            <person name="Pangilinan J."/>
            <person name="LaButti K."/>
            <person name="Hainaut M."/>
            <person name="Henrissat B."/>
            <person name="Grigoriev I.V."/>
            <person name="Spatafora J.W."/>
            <person name="Aime M.C."/>
        </authorList>
    </citation>
    <scope>NUCLEOTIDE SEQUENCE [LARGE SCALE GENOMIC DNA]</scope>
    <source>
        <strain evidence="3 4">MCA 4718</strain>
    </source>
</reference>
<dbReference type="Proteomes" id="UP000245942">
    <property type="component" value="Unassembled WGS sequence"/>
</dbReference>
<dbReference type="Pfam" id="PF10173">
    <property type="entry name" value="Mit_KHE1"/>
    <property type="match status" value="1"/>
</dbReference>
<feature type="region of interest" description="Disordered" evidence="1">
    <location>
        <begin position="269"/>
        <end position="290"/>
    </location>
</feature>
<dbReference type="GeneID" id="37012693"/>
<feature type="compositionally biased region" description="Basic and acidic residues" evidence="1">
    <location>
        <begin position="338"/>
        <end position="354"/>
    </location>
</feature>
<dbReference type="InterPro" id="IPR018786">
    <property type="entry name" value="Mit_KHE1"/>
</dbReference>
<keyword evidence="2" id="KW-1133">Transmembrane helix</keyword>